<dbReference type="Gene3D" id="6.10.250.3150">
    <property type="match status" value="1"/>
</dbReference>
<dbReference type="Pfam" id="PF00877">
    <property type="entry name" value="NLPC_P60"/>
    <property type="match status" value="1"/>
</dbReference>
<sequence>MIKTTAKKIAAASLSLALLFQATPSFATPTYDEQIETLETKIRQYDNQIIESLARIETLNAEVKEAEARVEETKAEIAKTEESYNRTVELSKERITNIQANGSAQSNFIEVLLTSEGISDFVQKTTALIQIMTSDQELAATLETKQEELESLEASLKADLALIEENKAEAIAKQEEIEKNKATVQTELQNVEASKAAEEEAARQAELARQQAEAATAAAATNNATSTETTTNTTTATNSPSSNSSNSSNSSSSTPTTTTTNKTEVATSTNISASASAIIAEAKKYLGTPYVWGGSTPSGFDCSGFTSYVFKKAGISLPRTSRAQQNVGTQVSLSNVQPGDLVFMGKPAYHVGIYIGGGQWIHAPQTGDVVKIASFNPSKFSSATRVLR</sequence>
<dbReference type="Pfam" id="PF24568">
    <property type="entry name" value="CC_PcsB"/>
    <property type="match status" value="1"/>
</dbReference>
<proteinExistence type="inferred from homology"/>
<evidence type="ECO:0000256" key="5">
    <source>
        <dbReference type="ARBA" id="ARBA00022807"/>
    </source>
</evidence>
<evidence type="ECO:0000259" key="9">
    <source>
        <dbReference type="PROSITE" id="PS51935"/>
    </source>
</evidence>
<comment type="similarity">
    <text evidence="1">Belongs to the peptidase C40 family.</text>
</comment>
<feature type="region of interest" description="Disordered" evidence="7">
    <location>
        <begin position="192"/>
        <end position="265"/>
    </location>
</feature>
<feature type="compositionally biased region" description="Low complexity" evidence="7">
    <location>
        <begin position="204"/>
        <end position="265"/>
    </location>
</feature>
<accession>A0A927HCG1</accession>
<feature type="signal peptide" evidence="8">
    <location>
        <begin position="1"/>
        <end position="27"/>
    </location>
</feature>
<organism evidence="10 11">
    <name type="scientific">Peribacillus faecalis</name>
    <dbReference type="NCBI Taxonomy" id="2772559"/>
    <lineage>
        <taxon>Bacteria</taxon>
        <taxon>Bacillati</taxon>
        <taxon>Bacillota</taxon>
        <taxon>Bacilli</taxon>
        <taxon>Bacillales</taxon>
        <taxon>Bacillaceae</taxon>
        <taxon>Peribacillus</taxon>
    </lineage>
</organism>
<keyword evidence="6" id="KW-0175">Coiled coil</keyword>
<protein>
    <submittedName>
        <fullName evidence="10">C40 family peptidase</fullName>
    </submittedName>
</protein>
<evidence type="ECO:0000256" key="8">
    <source>
        <dbReference type="SAM" id="SignalP"/>
    </source>
</evidence>
<name>A0A927HCG1_9BACI</name>
<dbReference type="GO" id="GO:0006508">
    <property type="term" value="P:proteolysis"/>
    <property type="evidence" value="ECO:0007669"/>
    <property type="project" value="UniProtKB-KW"/>
</dbReference>
<dbReference type="Gene3D" id="3.90.1720.10">
    <property type="entry name" value="endopeptidase domain like (from Nostoc punctiforme)"/>
    <property type="match status" value="1"/>
</dbReference>
<dbReference type="InterPro" id="IPR038765">
    <property type="entry name" value="Papain-like_cys_pep_sf"/>
</dbReference>
<keyword evidence="5" id="KW-0788">Thiol protease</keyword>
<evidence type="ECO:0000256" key="1">
    <source>
        <dbReference type="ARBA" id="ARBA00007074"/>
    </source>
</evidence>
<evidence type="ECO:0000256" key="4">
    <source>
        <dbReference type="ARBA" id="ARBA00022801"/>
    </source>
</evidence>
<dbReference type="GO" id="GO:0008234">
    <property type="term" value="F:cysteine-type peptidase activity"/>
    <property type="evidence" value="ECO:0007669"/>
    <property type="project" value="UniProtKB-KW"/>
</dbReference>
<reference evidence="10" key="1">
    <citation type="submission" date="2020-09" db="EMBL/GenBank/DDBJ databases">
        <title>Bacillus faecalis sp. nov., a moderately halophilic bacterium isolated from cow faeces.</title>
        <authorList>
            <person name="Jiang L."/>
            <person name="Lee J."/>
        </authorList>
    </citation>
    <scope>NUCLEOTIDE SEQUENCE</scope>
    <source>
        <strain evidence="10">AGMB 02131</strain>
    </source>
</reference>
<evidence type="ECO:0000256" key="2">
    <source>
        <dbReference type="ARBA" id="ARBA00022670"/>
    </source>
</evidence>
<feature type="coiled-coil region" evidence="6">
    <location>
        <begin position="35"/>
        <end position="90"/>
    </location>
</feature>
<keyword evidence="3 8" id="KW-0732">Signal</keyword>
<dbReference type="InterPro" id="IPR051202">
    <property type="entry name" value="Peptidase_C40"/>
</dbReference>
<dbReference type="PANTHER" id="PTHR47053">
    <property type="entry name" value="MUREIN DD-ENDOPEPTIDASE MEPH-RELATED"/>
    <property type="match status" value="1"/>
</dbReference>
<dbReference type="InterPro" id="IPR057309">
    <property type="entry name" value="PcsB_CC"/>
</dbReference>
<keyword evidence="11" id="KW-1185">Reference proteome</keyword>
<feature type="domain" description="NlpC/P60" evidence="9">
    <location>
        <begin position="272"/>
        <end position="388"/>
    </location>
</feature>
<evidence type="ECO:0000313" key="11">
    <source>
        <dbReference type="Proteomes" id="UP000602076"/>
    </source>
</evidence>
<evidence type="ECO:0000256" key="7">
    <source>
        <dbReference type="SAM" id="MobiDB-lite"/>
    </source>
</evidence>
<dbReference type="SUPFAM" id="SSF54001">
    <property type="entry name" value="Cysteine proteinases"/>
    <property type="match status" value="1"/>
</dbReference>
<keyword evidence="2" id="KW-0645">Protease</keyword>
<evidence type="ECO:0000256" key="6">
    <source>
        <dbReference type="SAM" id="Coils"/>
    </source>
</evidence>
<evidence type="ECO:0000313" key="10">
    <source>
        <dbReference type="EMBL" id="MBD3108398.1"/>
    </source>
</evidence>
<dbReference type="InterPro" id="IPR000064">
    <property type="entry name" value="NLP_P60_dom"/>
</dbReference>
<gene>
    <name evidence="10" type="ORF">IEO70_08470</name>
</gene>
<evidence type="ECO:0000256" key="3">
    <source>
        <dbReference type="ARBA" id="ARBA00022729"/>
    </source>
</evidence>
<comment type="caution">
    <text evidence="10">The sequence shown here is derived from an EMBL/GenBank/DDBJ whole genome shotgun (WGS) entry which is preliminary data.</text>
</comment>
<dbReference type="PANTHER" id="PTHR47053:SF1">
    <property type="entry name" value="MUREIN DD-ENDOPEPTIDASE MEPH-RELATED"/>
    <property type="match status" value="1"/>
</dbReference>
<dbReference type="PROSITE" id="PS51935">
    <property type="entry name" value="NLPC_P60"/>
    <property type="match status" value="1"/>
</dbReference>
<keyword evidence="4" id="KW-0378">Hydrolase</keyword>
<dbReference type="EMBL" id="JACXSI010000017">
    <property type="protein sequence ID" value="MBD3108398.1"/>
    <property type="molecule type" value="Genomic_DNA"/>
</dbReference>
<dbReference type="Proteomes" id="UP000602076">
    <property type="component" value="Unassembled WGS sequence"/>
</dbReference>
<dbReference type="RefSeq" id="WP_190997941.1">
    <property type="nucleotide sequence ID" value="NZ_JACXSI010000017.1"/>
</dbReference>
<feature type="chain" id="PRO_5036998774" evidence="8">
    <location>
        <begin position="28"/>
        <end position="388"/>
    </location>
</feature>
<dbReference type="AlphaFoldDB" id="A0A927HCG1"/>